<evidence type="ECO:0000259" key="1">
    <source>
        <dbReference type="Pfam" id="PF09423"/>
    </source>
</evidence>
<evidence type="ECO:0000313" key="3">
    <source>
        <dbReference type="Proteomes" id="UP000286482"/>
    </source>
</evidence>
<dbReference type="PANTHER" id="PTHR37031">
    <property type="entry name" value="METALLOPHOSPHATASE BINDING DOMAIN PROTEIN"/>
    <property type="match status" value="1"/>
</dbReference>
<gene>
    <name evidence="2" type="ORF">DBZ36_04520</name>
</gene>
<reference evidence="2 3" key="1">
    <citation type="submission" date="2018-09" db="EMBL/GenBank/DDBJ databases">
        <authorList>
            <person name="Wang Z."/>
        </authorList>
    </citation>
    <scope>NUCLEOTIDE SEQUENCE [LARGE SCALE GENOMIC DNA]</scope>
    <source>
        <strain evidence="2 3">ALS 81</strain>
    </source>
</reference>
<dbReference type="AlphaFoldDB" id="A0A420EGC4"/>
<evidence type="ECO:0000313" key="2">
    <source>
        <dbReference type="EMBL" id="RKF19728.1"/>
    </source>
</evidence>
<dbReference type="InterPro" id="IPR029052">
    <property type="entry name" value="Metallo-depent_PP-like"/>
</dbReference>
<sequence length="640" mass="73075">MTIDTKSLVIAGPILRQVGPKRFCCWIATRAPVAIAVTFKSTTSFELKVDPTTLSRSTRTLRAAQHLHYQLIDLHLVDEFPQQQAIFYDLQLKTNDSSDWKGHQNWASCLVYEHQNLPFFIVNPQVSNILHGSCRKPHFDSPDGLVRADQWLSQQQHGDWPSLLMMSGDQVYVDDVATPMLVAIHQLIASLGFNPEQFSQANIKDCSQLHSKHQHYMSREQLLPDIESNQGMLNVLFKGVKKPVFTSDSAHNHLISLAEMLSMYLLVWSPEAWRDIDMPMPSGLNPKQQLEFEAQLQIIENFKSQLAKVQRLLAHLPTAMMFDDHDVTDDWNLTAAWEETAYGHPFSERILGNALLAYLINQGWGNEPDHFPESLLDRVQHVLDAPGDERHQQLLSDLQRFHQWGYQWQTQPPLLVLDTRTHRWRSERNFNKPSGLMDWESLTDLQQSLLGQNAVIMVSPAPVFGVKLIESIQALMTFFGKPLMVDAENWMAHPGSASALMNLFRHPKTPKHFVILSGDVHYSFAYSVELRGRRGGPDIWQVTSSGLKNQFPTRLLDVLDRLNRWLFSPRSPLNLFTRRRQMRIIPHKPIGSDAGERLVNCSGIGLLQLREDGSVKKIVQLGADGSTIEFELDEDQARWE</sequence>
<comment type="caution">
    <text evidence="2">The sequence shown here is derived from an EMBL/GenBank/DDBJ whole genome shotgun (WGS) entry which is preliminary data.</text>
</comment>
<dbReference type="EMBL" id="RAQO01000004">
    <property type="protein sequence ID" value="RKF19728.1"/>
    <property type="molecule type" value="Genomic_DNA"/>
</dbReference>
<dbReference type="SUPFAM" id="SSF56300">
    <property type="entry name" value="Metallo-dependent phosphatases"/>
    <property type="match status" value="1"/>
</dbReference>
<dbReference type="PANTHER" id="PTHR37031:SF2">
    <property type="entry name" value="PHOD-LIKE PHOSPHATASE METALLOPHOSPHATASE DOMAIN-CONTAINING PROTEIN"/>
    <property type="match status" value="1"/>
</dbReference>
<dbReference type="InterPro" id="IPR018946">
    <property type="entry name" value="PhoD-like_MPP"/>
</dbReference>
<dbReference type="Gene3D" id="3.60.21.70">
    <property type="entry name" value="PhoD-like phosphatase"/>
    <property type="match status" value="1"/>
</dbReference>
<dbReference type="Proteomes" id="UP000286482">
    <property type="component" value="Unassembled WGS sequence"/>
</dbReference>
<name>A0A420EGC4_9ALTE</name>
<dbReference type="OrthoDB" id="9795624at2"/>
<dbReference type="Pfam" id="PF09423">
    <property type="entry name" value="PhoD"/>
    <property type="match status" value="1"/>
</dbReference>
<feature type="domain" description="PhoD-like phosphatase metallophosphatase" evidence="1">
    <location>
        <begin position="307"/>
        <end position="530"/>
    </location>
</feature>
<proteinExistence type="predicted"/>
<keyword evidence="3" id="KW-1185">Reference proteome</keyword>
<dbReference type="InterPro" id="IPR038607">
    <property type="entry name" value="PhoD-like_sf"/>
</dbReference>
<accession>A0A420EGC4</accession>
<dbReference type="CDD" id="cd07389">
    <property type="entry name" value="MPP_PhoD"/>
    <property type="match status" value="1"/>
</dbReference>
<organism evidence="2 3">
    <name type="scientific">Alginatibacterium sediminis</name>
    <dbReference type="NCBI Taxonomy" id="2164068"/>
    <lineage>
        <taxon>Bacteria</taxon>
        <taxon>Pseudomonadati</taxon>
        <taxon>Pseudomonadota</taxon>
        <taxon>Gammaproteobacteria</taxon>
        <taxon>Alteromonadales</taxon>
        <taxon>Alteromonadaceae</taxon>
        <taxon>Alginatibacterium</taxon>
    </lineage>
</organism>
<protein>
    <submittedName>
        <fullName evidence="2">Alkaline phosphatase family protein</fullName>
    </submittedName>
</protein>